<protein>
    <recommendedName>
        <fullName evidence="1">AB hydrolase-1 domain-containing protein</fullName>
    </recommendedName>
</protein>
<dbReference type="GO" id="GO:0004177">
    <property type="term" value="F:aminopeptidase activity"/>
    <property type="evidence" value="ECO:0007669"/>
    <property type="project" value="UniProtKB-EC"/>
</dbReference>
<dbReference type="InterPro" id="IPR000073">
    <property type="entry name" value="AB_hydrolase_1"/>
</dbReference>
<dbReference type="AlphaFoldDB" id="A0A4S4KLY4"/>
<dbReference type="InterPro" id="IPR029058">
    <property type="entry name" value="AB_hydrolase_fold"/>
</dbReference>
<dbReference type="GO" id="GO:0005737">
    <property type="term" value="C:cytoplasm"/>
    <property type="evidence" value="ECO:0007669"/>
    <property type="project" value="InterPro"/>
</dbReference>
<accession>A0A4S4KLY4</accession>
<evidence type="ECO:0000313" key="2">
    <source>
        <dbReference type="EMBL" id="THG99070.1"/>
    </source>
</evidence>
<dbReference type="PANTHER" id="PTHR43722:SF1">
    <property type="entry name" value="PROLINE IMINOPEPTIDASE"/>
    <property type="match status" value="1"/>
</dbReference>
<dbReference type="Gene3D" id="3.40.50.1820">
    <property type="entry name" value="alpha/beta hydrolase"/>
    <property type="match status" value="1"/>
</dbReference>
<gene>
    <name evidence="2" type="ORF">EW026_g3208</name>
</gene>
<organism evidence="2 3">
    <name type="scientific">Hermanssonia centrifuga</name>
    <dbReference type="NCBI Taxonomy" id="98765"/>
    <lineage>
        <taxon>Eukaryota</taxon>
        <taxon>Fungi</taxon>
        <taxon>Dikarya</taxon>
        <taxon>Basidiomycota</taxon>
        <taxon>Agaricomycotina</taxon>
        <taxon>Agaricomycetes</taxon>
        <taxon>Polyporales</taxon>
        <taxon>Meruliaceae</taxon>
        <taxon>Hermanssonia</taxon>
    </lineage>
</organism>
<evidence type="ECO:0000259" key="1">
    <source>
        <dbReference type="Pfam" id="PF00561"/>
    </source>
</evidence>
<sequence>MYPDIQPYLTSTLKVSDLHTLYYEISGNKDGAPVIFLHGWCHSIVKRAIYMTSYYFIILLDQRGSGKSLPSASLEENTTWDLVKDIEKLRTHLDIEKWHVFGGSWGSTLSLAYAQAS</sequence>
<evidence type="ECO:0000313" key="3">
    <source>
        <dbReference type="Proteomes" id="UP000309038"/>
    </source>
</evidence>
<reference evidence="2 3" key="1">
    <citation type="submission" date="2019-02" db="EMBL/GenBank/DDBJ databases">
        <title>Genome sequencing of the rare red list fungi Phlebia centrifuga.</title>
        <authorList>
            <person name="Buettner E."/>
            <person name="Kellner H."/>
        </authorList>
    </citation>
    <scope>NUCLEOTIDE SEQUENCE [LARGE SCALE GENOMIC DNA]</scope>
    <source>
        <strain evidence="2 3">DSM 108282</strain>
    </source>
</reference>
<dbReference type="Pfam" id="PF00561">
    <property type="entry name" value="Abhydrolase_1"/>
    <property type="match status" value="1"/>
</dbReference>
<dbReference type="GO" id="GO:0006508">
    <property type="term" value="P:proteolysis"/>
    <property type="evidence" value="ECO:0007669"/>
    <property type="project" value="InterPro"/>
</dbReference>
<dbReference type="PANTHER" id="PTHR43722">
    <property type="entry name" value="PROLINE IMINOPEPTIDASE"/>
    <property type="match status" value="1"/>
</dbReference>
<dbReference type="Proteomes" id="UP000309038">
    <property type="component" value="Unassembled WGS sequence"/>
</dbReference>
<dbReference type="EMBL" id="SGPJ01000093">
    <property type="protein sequence ID" value="THG99070.1"/>
    <property type="molecule type" value="Genomic_DNA"/>
</dbReference>
<feature type="domain" description="AB hydrolase-1" evidence="1">
    <location>
        <begin position="33"/>
        <end position="115"/>
    </location>
</feature>
<name>A0A4S4KLY4_9APHY</name>
<dbReference type="SUPFAM" id="SSF53474">
    <property type="entry name" value="alpha/beta-Hydrolases"/>
    <property type="match status" value="1"/>
</dbReference>
<proteinExistence type="predicted"/>
<keyword evidence="3" id="KW-1185">Reference proteome</keyword>
<comment type="caution">
    <text evidence="2">The sequence shown here is derived from an EMBL/GenBank/DDBJ whole genome shotgun (WGS) entry which is preliminary data.</text>
</comment>
<dbReference type="InterPro" id="IPR005944">
    <property type="entry name" value="Pro_iminopeptidase"/>
</dbReference>